<dbReference type="InterPro" id="IPR011009">
    <property type="entry name" value="Kinase-like_dom_sf"/>
</dbReference>
<dbReference type="PROSITE" id="PS50011">
    <property type="entry name" value="PROTEIN_KINASE_DOM"/>
    <property type="match status" value="1"/>
</dbReference>
<organism evidence="6 7">
    <name type="scientific">Nannocystis pusilla</name>
    <dbReference type="NCBI Taxonomy" id="889268"/>
    <lineage>
        <taxon>Bacteria</taxon>
        <taxon>Pseudomonadati</taxon>
        <taxon>Myxococcota</taxon>
        <taxon>Polyangia</taxon>
        <taxon>Nannocystales</taxon>
        <taxon>Nannocystaceae</taxon>
        <taxon>Nannocystis</taxon>
    </lineage>
</organism>
<evidence type="ECO:0000256" key="2">
    <source>
        <dbReference type="ARBA" id="ARBA00022741"/>
    </source>
</evidence>
<dbReference type="PANTHER" id="PTHR43289">
    <property type="entry name" value="MITOGEN-ACTIVATED PROTEIN KINASE KINASE KINASE 20-RELATED"/>
    <property type="match status" value="1"/>
</dbReference>
<dbReference type="PANTHER" id="PTHR43289:SF6">
    <property type="entry name" value="SERINE_THREONINE-PROTEIN KINASE NEKL-3"/>
    <property type="match status" value="1"/>
</dbReference>
<dbReference type="SUPFAM" id="SSF56112">
    <property type="entry name" value="Protein kinase-like (PK-like)"/>
    <property type="match status" value="1"/>
</dbReference>
<dbReference type="SUPFAM" id="SSF48452">
    <property type="entry name" value="TPR-like"/>
    <property type="match status" value="1"/>
</dbReference>
<feature type="domain" description="Protein kinase" evidence="5">
    <location>
        <begin position="71"/>
        <end position="360"/>
    </location>
</feature>
<proteinExistence type="predicted"/>
<keyword evidence="4" id="KW-0067">ATP-binding</keyword>
<keyword evidence="2" id="KW-0547">Nucleotide-binding</keyword>
<dbReference type="SMART" id="SM00220">
    <property type="entry name" value="S_TKc"/>
    <property type="match status" value="1"/>
</dbReference>
<dbReference type="PROSITE" id="PS00108">
    <property type="entry name" value="PROTEIN_KINASE_ST"/>
    <property type="match status" value="1"/>
</dbReference>
<name>A0ABS7TS32_9BACT</name>
<dbReference type="Proteomes" id="UP001139031">
    <property type="component" value="Unassembled WGS sequence"/>
</dbReference>
<evidence type="ECO:0000256" key="1">
    <source>
        <dbReference type="ARBA" id="ARBA00022679"/>
    </source>
</evidence>
<dbReference type="Pfam" id="PF13424">
    <property type="entry name" value="TPR_12"/>
    <property type="match status" value="1"/>
</dbReference>
<dbReference type="Gene3D" id="1.10.510.10">
    <property type="entry name" value="Transferase(Phosphotransferase) domain 1"/>
    <property type="match status" value="1"/>
</dbReference>
<keyword evidence="7" id="KW-1185">Reference proteome</keyword>
<evidence type="ECO:0000256" key="4">
    <source>
        <dbReference type="ARBA" id="ARBA00022840"/>
    </source>
</evidence>
<evidence type="ECO:0000259" key="5">
    <source>
        <dbReference type="PROSITE" id="PS50011"/>
    </source>
</evidence>
<evidence type="ECO:0000256" key="3">
    <source>
        <dbReference type="ARBA" id="ARBA00022777"/>
    </source>
</evidence>
<evidence type="ECO:0000313" key="6">
    <source>
        <dbReference type="EMBL" id="MBZ5711033.1"/>
    </source>
</evidence>
<comment type="caution">
    <text evidence="6">The sequence shown here is derived from an EMBL/GenBank/DDBJ whole genome shotgun (WGS) entry which is preliminary data.</text>
</comment>
<reference evidence="6" key="1">
    <citation type="submission" date="2021-08" db="EMBL/GenBank/DDBJ databases">
        <authorList>
            <person name="Stevens D.C."/>
        </authorList>
    </citation>
    <scope>NUCLEOTIDE SEQUENCE</scope>
    <source>
        <strain evidence="6">DSM 53165</strain>
    </source>
</reference>
<keyword evidence="3 6" id="KW-0418">Kinase</keyword>
<dbReference type="InterPro" id="IPR011990">
    <property type="entry name" value="TPR-like_helical_dom_sf"/>
</dbReference>
<dbReference type="GO" id="GO:0016301">
    <property type="term" value="F:kinase activity"/>
    <property type="evidence" value="ECO:0007669"/>
    <property type="project" value="UniProtKB-KW"/>
</dbReference>
<keyword evidence="1" id="KW-0808">Transferase</keyword>
<dbReference type="InterPro" id="IPR000719">
    <property type="entry name" value="Prot_kinase_dom"/>
</dbReference>
<dbReference type="Gene3D" id="1.25.40.10">
    <property type="entry name" value="Tetratricopeptide repeat domain"/>
    <property type="match status" value="1"/>
</dbReference>
<dbReference type="RefSeq" id="WP_224192802.1">
    <property type="nucleotide sequence ID" value="NZ_JAIRAU010000023.1"/>
</dbReference>
<dbReference type="InterPro" id="IPR008271">
    <property type="entry name" value="Ser/Thr_kinase_AS"/>
</dbReference>
<dbReference type="Pfam" id="PF00069">
    <property type="entry name" value="Pkinase"/>
    <property type="match status" value="1"/>
</dbReference>
<gene>
    <name evidence="6" type="ORF">K7C98_17450</name>
</gene>
<dbReference type="EMBL" id="JAIRAU010000023">
    <property type="protein sequence ID" value="MBZ5711033.1"/>
    <property type="molecule type" value="Genomic_DNA"/>
</dbReference>
<dbReference type="Gene3D" id="3.30.200.20">
    <property type="entry name" value="Phosphorylase Kinase, domain 1"/>
    <property type="match status" value="1"/>
</dbReference>
<sequence>MPSETGRPGDRVFAAPVPEDITMMARAIDQSRERRIVGSRDPTLAAAGESAHSGRLQWPHHEWSAESDARYVFGEVFASGGLGVVRRAEDRRLGRTVAIKELLRDTPDAQRRFAREAAITARLQHPSIVPMYDFGRRSTGEPFYCMKLVDGASLDAKIRRTRSLAQRLRLVEHVIAVADAIAYAHAQQIIHRDLKPANVLIGRFGETVVIDWGLAKDLSRPVGSSEAAETTRSGQQPIDDNITQVGAIVGTLRYMPPEQARGEAVDARSDVYALGAMLFHVLAGVPPYAESSGPTLAARVMAAQIDDLRALVPDVPRELAAIAQRATAARPEARYPTAAGFAEDLRRFQAGRMVSAHSYSVAERLQLWLKRQRVLLAFACLSATATFFAFQAHQARLDPCSGGAAEIAGAWAGPQRRAAQANFDAAGPAFAAEVWPRVASDLDAYARSWSSQHQSACLTHRRGEQSDNLFDRRMTCLAERKTALSEAATLLGERDPAVALHALELVTGLPPLERCGDIAALDAAVPPPADPEAAVRVAAVRDGLVKVAAFDRVARFQAATELADTLVLEAEATGHEPTLAEALLRRAELRIHDDMSDTAARLQHALLAAVRSRADEIAAEAAALLVFAHARQAGGIPRAQADLPMAEALVARLPPHDRLRGLLLNNSAVVARTAGDFERARRLLDEALRIQRAAPGPGRVEVAYTLTNLALLTEDPARREALLREALIVLEREFGPAHGKTVDLRILVSVYTLDPRAAHAILRPGCDALARFSPGASPARTRCLLYLAHHADEAGADQAAIALRAAALALGDDPHTRTTERILLRAHSDLARGVHQPAVTDLRAALGDLPGDDWWVRERRAGVHLLLGLHLRALGDIPGARAAFEAAIDEFVAAAATSSSVFSDQQLARARVAHADLARAAPGDPVLRERALHNLDEADRWYAAGGEAYAWRRHHLRALRQRLAADR</sequence>
<accession>A0ABS7TS32</accession>
<evidence type="ECO:0000313" key="7">
    <source>
        <dbReference type="Proteomes" id="UP001139031"/>
    </source>
</evidence>
<protein>
    <submittedName>
        <fullName evidence="6">Serine/threonine-protein kinase</fullName>
    </submittedName>
</protein>
<dbReference type="CDD" id="cd14014">
    <property type="entry name" value="STKc_PknB_like"/>
    <property type="match status" value="1"/>
</dbReference>